<protein>
    <submittedName>
        <fullName evidence="4">4'-phosphopantetheinyl transferase superfamily protein</fullName>
    </submittedName>
</protein>
<evidence type="ECO:0000256" key="1">
    <source>
        <dbReference type="ARBA" id="ARBA00022679"/>
    </source>
</evidence>
<dbReference type="GO" id="GO:0008897">
    <property type="term" value="F:holo-[acyl-carrier-protein] synthase activity"/>
    <property type="evidence" value="ECO:0007669"/>
    <property type="project" value="InterPro"/>
</dbReference>
<keyword evidence="6" id="KW-1185">Reference proteome</keyword>
<dbReference type="InterPro" id="IPR037143">
    <property type="entry name" value="4-PPantetheinyl_Trfase_dom_sf"/>
</dbReference>
<dbReference type="Gene3D" id="3.90.470.20">
    <property type="entry name" value="4'-phosphopantetheinyl transferase domain"/>
    <property type="match status" value="1"/>
</dbReference>
<evidence type="ECO:0000259" key="2">
    <source>
        <dbReference type="Pfam" id="PF01648"/>
    </source>
</evidence>
<dbReference type="SUPFAM" id="SSF56214">
    <property type="entry name" value="4'-phosphopantetheinyl transferase"/>
    <property type="match status" value="1"/>
</dbReference>
<keyword evidence="1 4" id="KW-0808">Transferase</keyword>
<reference evidence="5" key="1">
    <citation type="submission" date="2016-11" db="EMBL/GenBank/DDBJ databases">
        <authorList>
            <person name="Varghese N."/>
            <person name="Submissions S."/>
        </authorList>
    </citation>
    <scope>NUCLEOTIDE SEQUENCE [LARGE SCALE GENOMIC DNA]</scope>
    <source>
        <strain evidence="5">DSM 19729</strain>
    </source>
</reference>
<proteinExistence type="predicted"/>
<dbReference type="RefSeq" id="WP_072943004.1">
    <property type="nucleotide sequence ID" value="NZ_FQWO01000005.1"/>
</dbReference>
<organism evidence="4 5">
    <name type="scientific">Flavobacterium granuli</name>
    <dbReference type="NCBI Taxonomy" id="280093"/>
    <lineage>
        <taxon>Bacteria</taxon>
        <taxon>Pseudomonadati</taxon>
        <taxon>Bacteroidota</taxon>
        <taxon>Flavobacteriia</taxon>
        <taxon>Flavobacteriales</taxon>
        <taxon>Flavobacteriaceae</taxon>
        <taxon>Flavobacterium</taxon>
    </lineage>
</organism>
<dbReference type="EMBL" id="FQWO01000005">
    <property type="protein sequence ID" value="SHG91510.1"/>
    <property type="molecule type" value="Genomic_DNA"/>
</dbReference>
<dbReference type="InterPro" id="IPR008278">
    <property type="entry name" value="4-PPantetheinyl_Trfase_dom"/>
</dbReference>
<evidence type="ECO:0000313" key="4">
    <source>
        <dbReference type="EMBL" id="SHG91510.1"/>
    </source>
</evidence>
<evidence type="ECO:0000313" key="6">
    <source>
        <dbReference type="Proteomes" id="UP000237771"/>
    </source>
</evidence>
<accession>A0A1M5NPQ8</accession>
<dbReference type="EMBL" id="PVUB01000005">
    <property type="protein sequence ID" value="PRZ23358.1"/>
    <property type="molecule type" value="Genomic_DNA"/>
</dbReference>
<evidence type="ECO:0000313" key="3">
    <source>
        <dbReference type="EMBL" id="PRZ23358.1"/>
    </source>
</evidence>
<dbReference type="Pfam" id="PF01648">
    <property type="entry name" value="ACPS"/>
    <property type="match status" value="1"/>
</dbReference>
<dbReference type="STRING" id="280093.SAMN05443373_10580"/>
<dbReference type="AlphaFoldDB" id="A0A1M5NPQ8"/>
<reference evidence="4" key="2">
    <citation type="submission" date="2016-11" db="EMBL/GenBank/DDBJ databases">
        <authorList>
            <person name="Jaros S."/>
            <person name="Januszkiewicz K."/>
            <person name="Wedrychowicz H."/>
        </authorList>
    </citation>
    <scope>NUCLEOTIDE SEQUENCE [LARGE SCALE GENOMIC DNA]</scope>
    <source>
        <strain evidence="4">DSM 19729</strain>
    </source>
</reference>
<gene>
    <name evidence="3" type="ORF">BC624_10580</name>
    <name evidence="4" type="ORF">SAMN05443373_10580</name>
</gene>
<evidence type="ECO:0000313" key="5">
    <source>
        <dbReference type="Proteomes" id="UP000184384"/>
    </source>
</evidence>
<name>A0A1M5NPQ8_9FLAO</name>
<dbReference type="Proteomes" id="UP000184384">
    <property type="component" value="Unassembled WGS sequence"/>
</dbReference>
<dbReference type="Proteomes" id="UP000237771">
    <property type="component" value="Unassembled WGS sequence"/>
</dbReference>
<sequence length="167" mass="19432">MIGNDIVDLASARKESNWQRPRFLEKIFTDYEQQLILEAENPEIMVWNLWSRKEAAYKIYNRETGIRAFMPLELTCFYENDSLGWVVCQGKTYPTRTSILNDKIHSIAVLKKEFFNQIQLISPIKNIQKINGIPFLVDRSGTILRPVSISHHGRYSACIAIHKLFNT</sequence>
<feature type="domain" description="4'-phosphopantetheinyl transferase" evidence="2">
    <location>
        <begin position="2"/>
        <end position="80"/>
    </location>
</feature>
<dbReference type="OrthoDB" id="663853at2"/>
<dbReference type="GO" id="GO:0000287">
    <property type="term" value="F:magnesium ion binding"/>
    <property type="evidence" value="ECO:0007669"/>
    <property type="project" value="InterPro"/>
</dbReference>
<reference evidence="3 6" key="3">
    <citation type="submission" date="2018-03" db="EMBL/GenBank/DDBJ databases">
        <title>Genomic Encyclopedia of Archaeal and Bacterial Type Strains, Phase II (KMG-II): from individual species to whole genera.</title>
        <authorList>
            <person name="Goeker M."/>
        </authorList>
    </citation>
    <scope>NUCLEOTIDE SEQUENCE [LARGE SCALE GENOMIC DNA]</scope>
    <source>
        <strain evidence="3 6">DSM 17797</strain>
    </source>
</reference>